<feature type="chain" id="PRO_5013076015" description="Auto-transporter adhesin head GIN domain-containing protein" evidence="2">
    <location>
        <begin position="21"/>
        <end position="445"/>
    </location>
</feature>
<dbReference type="OrthoDB" id="73397at2759"/>
<name>A0A225V2H9_9STRA</name>
<dbReference type="Gene3D" id="2.160.20.120">
    <property type="match status" value="2"/>
</dbReference>
<evidence type="ECO:0000256" key="1">
    <source>
        <dbReference type="SAM" id="Phobius"/>
    </source>
</evidence>
<reference evidence="4" key="1">
    <citation type="submission" date="2017-03" db="EMBL/GenBank/DDBJ databases">
        <title>Phytopthora megakarya and P. palmivora, two closely related causual agents of cacao black pod achieved similar genome size and gene model numbers by different mechanisms.</title>
        <authorList>
            <person name="Ali S."/>
            <person name="Shao J."/>
            <person name="Larry D.J."/>
            <person name="Kronmiller B."/>
            <person name="Shen D."/>
            <person name="Strem M.D."/>
            <person name="Melnick R.L."/>
            <person name="Guiltinan M.J."/>
            <person name="Tyler B.M."/>
            <person name="Meinhardt L.W."/>
            <person name="Bailey B.A."/>
        </authorList>
    </citation>
    <scope>NUCLEOTIDE SEQUENCE [LARGE SCALE GENOMIC DNA]</scope>
    <source>
        <strain evidence="4">zdho120</strain>
    </source>
</reference>
<sequence length="445" mass="46688">MKYASFCIALALTLHSGAEAALSVDSTDPTRTNDLTGAFLEKVWTVNGENGDVLDDLKVQVAGNVFVDYDASLRATDGVKAKVIMRSSSSDLVDLVDVSVHEADGKGVRVHYKNANARVVGEVVTQIVVSDPNALSSVSATHADNVVLGEDVVVSNDPSASLELDTSSDAEIFVGSLTRDPLTLKSLDISSSGDGHVQVLASAIEADSITVSLSGDSKVAIIATNHITVDSMVSAISGDGKIFVETGNLKSQKLSATLSGDGKVSYSSAGSCVDQTIHLTGDAAVYAGSIVCKNSMIATSGDGKAIVQTTDTLTSVGSGKVKYVNAPPQRVVARSIFRKHSNVKPAKYNKFKTRRPSIPPARAPTYLTIIVRAAWFGDAPHVSVYSGIGHPIIIEDTGFATEVPADDHHFGMFGISAGVAVIVAVAIAVFKFREHRTREKYAPLA</sequence>
<feature type="transmembrane region" description="Helical" evidence="1">
    <location>
        <begin position="410"/>
        <end position="430"/>
    </location>
</feature>
<feature type="signal peptide" evidence="2">
    <location>
        <begin position="1"/>
        <end position="20"/>
    </location>
</feature>
<accession>A0A225V2H9</accession>
<organism evidence="3 4">
    <name type="scientific">Phytophthora megakarya</name>
    <dbReference type="NCBI Taxonomy" id="4795"/>
    <lineage>
        <taxon>Eukaryota</taxon>
        <taxon>Sar</taxon>
        <taxon>Stramenopiles</taxon>
        <taxon>Oomycota</taxon>
        <taxon>Peronosporomycetes</taxon>
        <taxon>Peronosporales</taxon>
        <taxon>Peronosporaceae</taxon>
        <taxon>Phytophthora</taxon>
    </lineage>
</organism>
<comment type="caution">
    <text evidence="3">The sequence shown here is derived from an EMBL/GenBank/DDBJ whole genome shotgun (WGS) entry which is preliminary data.</text>
</comment>
<dbReference type="AlphaFoldDB" id="A0A225V2H9"/>
<protein>
    <recommendedName>
        <fullName evidence="5">Auto-transporter adhesin head GIN domain-containing protein</fullName>
    </recommendedName>
</protein>
<evidence type="ECO:0008006" key="5">
    <source>
        <dbReference type="Google" id="ProtNLM"/>
    </source>
</evidence>
<keyword evidence="4" id="KW-1185">Reference proteome</keyword>
<dbReference type="EMBL" id="NBNE01008392">
    <property type="protein sequence ID" value="OWY99531.1"/>
    <property type="molecule type" value="Genomic_DNA"/>
</dbReference>
<dbReference type="PANTHER" id="PTHR39200:SF1">
    <property type="entry name" value="AUTO-TRANSPORTER ADHESIN HEAD GIN DOMAIN-CONTAINING PROTEIN-RELATED"/>
    <property type="match status" value="1"/>
</dbReference>
<evidence type="ECO:0000313" key="3">
    <source>
        <dbReference type="EMBL" id="OWY99531.1"/>
    </source>
</evidence>
<evidence type="ECO:0000256" key="2">
    <source>
        <dbReference type="SAM" id="SignalP"/>
    </source>
</evidence>
<keyword evidence="1" id="KW-0472">Membrane</keyword>
<proteinExistence type="predicted"/>
<dbReference type="Proteomes" id="UP000198211">
    <property type="component" value="Unassembled WGS sequence"/>
</dbReference>
<evidence type="ECO:0000313" key="4">
    <source>
        <dbReference type="Proteomes" id="UP000198211"/>
    </source>
</evidence>
<dbReference type="PANTHER" id="PTHR39200">
    <property type="entry name" value="HYPOTHETICAL EXPORTED PROTEIN"/>
    <property type="match status" value="1"/>
</dbReference>
<keyword evidence="1" id="KW-1133">Transmembrane helix</keyword>
<keyword evidence="1" id="KW-0812">Transmembrane</keyword>
<keyword evidence="2" id="KW-0732">Signal</keyword>
<gene>
    <name evidence="3" type="ORF">PHMEG_00029453</name>
</gene>